<organism evidence="12 13">
    <name type="scientific">Galdieria yellowstonensis</name>
    <dbReference type="NCBI Taxonomy" id="3028027"/>
    <lineage>
        <taxon>Eukaryota</taxon>
        <taxon>Rhodophyta</taxon>
        <taxon>Bangiophyceae</taxon>
        <taxon>Galdieriales</taxon>
        <taxon>Galdieriaceae</taxon>
        <taxon>Galdieria</taxon>
    </lineage>
</organism>
<dbReference type="Pfam" id="PF01061">
    <property type="entry name" value="ABC2_membrane"/>
    <property type="match status" value="2"/>
</dbReference>
<feature type="transmembrane region" description="Helical" evidence="10">
    <location>
        <begin position="610"/>
        <end position="632"/>
    </location>
</feature>
<keyword evidence="8 10" id="KW-1133">Transmembrane helix</keyword>
<reference evidence="12 13" key="1">
    <citation type="submission" date="2022-07" db="EMBL/GenBank/DDBJ databases">
        <title>Genome-wide signatures of adaptation to extreme environments.</title>
        <authorList>
            <person name="Cho C.H."/>
            <person name="Yoon H.S."/>
        </authorList>
    </citation>
    <scope>NUCLEOTIDE SEQUENCE [LARGE SCALE GENOMIC DNA]</scope>
    <source>
        <strain evidence="12 13">108.79 E11</strain>
    </source>
</reference>
<dbReference type="GO" id="GO:0016020">
    <property type="term" value="C:membrane"/>
    <property type="evidence" value="ECO:0007669"/>
    <property type="project" value="UniProtKB-SubCell"/>
</dbReference>
<feature type="domain" description="ABC transporter" evidence="11">
    <location>
        <begin position="149"/>
        <end position="393"/>
    </location>
</feature>
<feature type="transmembrane region" description="Helical" evidence="10">
    <location>
        <begin position="1323"/>
        <end position="1347"/>
    </location>
</feature>
<evidence type="ECO:0000256" key="5">
    <source>
        <dbReference type="ARBA" id="ARBA00022692"/>
    </source>
</evidence>
<dbReference type="Proteomes" id="UP001300502">
    <property type="component" value="Unassembled WGS sequence"/>
</dbReference>
<proteinExistence type="inferred from homology"/>
<feature type="transmembrane region" description="Helical" evidence="10">
    <location>
        <begin position="498"/>
        <end position="517"/>
    </location>
</feature>
<dbReference type="InterPro" id="IPR034003">
    <property type="entry name" value="ABCG_PDR_2"/>
</dbReference>
<feature type="transmembrane region" description="Helical" evidence="10">
    <location>
        <begin position="638"/>
        <end position="661"/>
    </location>
</feature>
<evidence type="ECO:0000256" key="1">
    <source>
        <dbReference type="ARBA" id="ARBA00004141"/>
    </source>
</evidence>
<keyword evidence="4" id="KW-0813">Transport</keyword>
<keyword evidence="13" id="KW-1185">Reference proteome</keyword>
<keyword evidence="5 10" id="KW-0812">Transmembrane</keyword>
<gene>
    <name evidence="12" type="ORF">GAYE_SCF09G3162</name>
</gene>
<dbReference type="Gene3D" id="3.40.50.300">
    <property type="entry name" value="P-loop containing nucleotide triphosphate hydrolases"/>
    <property type="match status" value="2"/>
</dbReference>
<keyword evidence="6" id="KW-0547">Nucleotide-binding</keyword>
<dbReference type="PROSITE" id="PS50893">
    <property type="entry name" value="ABC_TRANSPORTER_2"/>
    <property type="match status" value="2"/>
</dbReference>
<feature type="transmembrane region" description="Helical" evidence="10">
    <location>
        <begin position="668"/>
        <end position="691"/>
    </location>
</feature>
<evidence type="ECO:0000256" key="6">
    <source>
        <dbReference type="ARBA" id="ARBA00022741"/>
    </source>
</evidence>
<feature type="transmembrane region" description="Helical" evidence="10">
    <location>
        <begin position="1353"/>
        <end position="1373"/>
    </location>
</feature>
<evidence type="ECO:0000256" key="4">
    <source>
        <dbReference type="ARBA" id="ARBA00022448"/>
    </source>
</evidence>
<dbReference type="Pfam" id="PF00005">
    <property type="entry name" value="ABC_tran"/>
    <property type="match status" value="2"/>
</dbReference>
<dbReference type="InterPro" id="IPR003593">
    <property type="entry name" value="AAA+_ATPase"/>
</dbReference>
<evidence type="ECO:0000256" key="7">
    <source>
        <dbReference type="ARBA" id="ARBA00022840"/>
    </source>
</evidence>
<evidence type="ECO:0000256" key="9">
    <source>
        <dbReference type="ARBA" id="ARBA00023136"/>
    </source>
</evidence>
<dbReference type="InterPro" id="IPR003439">
    <property type="entry name" value="ABC_transporter-like_ATP-bd"/>
</dbReference>
<evidence type="ECO:0000313" key="13">
    <source>
        <dbReference type="Proteomes" id="UP001300502"/>
    </source>
</evidence>
<dbReference type="InterPro" id="IPR013525">
    <property type="entry name" value="ABC2_TM"/>
</dbReference>
<evidence type="ECO:0000313" key="12">
    <source>
        <dbReference type="EMBL" id="KAK4525255.1"/>
    </source>
</evidence>
<dbReference type="GO" id="GO:0005524">
    <property type="term" value="F:ATP binding"/>
    <property type="evidence" value="ECO:0007669"/>
    <property type="project" value="UniProtKB-KW"/>
</dbReference>
<evidence type="ECO:0000256" key="8">
    <source>
        <dbReference type="ARBA" id="ARBA00022989"/>
    </source>
</evidence>
<feature type="transmembrane region" description="Helical" evidence="10">
    <location>
        <begin position="578"/>
        <end position="598"/>
    </location>
</feature>
<name>A0AAV9ICR1_9RHOD</name>
<dbReference type="InterPro" id="IPR017871">
    <property type="entry name" value="ABC_transporter-like_CS"/>
</dbReference>
<feature type="transmembrane region" description="Helical" evidence="10">
    <location>
        <begin position="1216"/>
        <end position="1237"/>
    </location>
</feature>
<evidence type="ECO:0000256" key="3">
    <source>
        <dbReference type="ARBA" id="ARBA00014334"/>
    </source>
</evidence>
<accession>A0AAV9ICR1</accession>
<feature type="transmembrane region" description="Helical" evidence="10">
    <location>
        <begin position="1243"/>
        <end position="1262"/>
    </location>
</feature>
<dbReference type="SMART" id="SM00382">
    <property type="entry name" value="AAA"/>
    <property type="match status" value="2"/>
</dbReference>
<dbReference type="CDD" id="cd03232">
    <property type="entry name" value="ABCG_PDR_domain2"/>
    <property type="match status" value="1"/>
</dbReference>
<dbReference type="InterPro" id="IPR027417">
    <property type="entry name" value="P-loop_NTPase"/>
</dbReference>
<dbReference type="PANTHER" id="PTHR19241">
    <property type="entry name" value="ATP-BINDING CASSETTE TRANSPORTER"/>
    <property type="match status" value="1"/>
</dbReference>
<dbReference type="Pfam" id="PF19055">
    <property type="entry name" value="ABC2_membrane_7"/>
    <property type="match status" value="1"/>
</dbReference>
<feature type="domain" description="ABC transporter" evidence="11">
    <location>
        <begin position="855"/>
        <end position="1096"/>
    </location>
</feature>
<dbReference type="GO" id="GO:0140359">
    <property type="term" value="F:ABC-type transporter activity"/>
    <property type="evidence" value="ECO:0007669"/>
    <property type="project" value="InterPro"/>
</dbReference>
<comment type="similarity">
    <text evidence="2">Belongs to the ABC transporter superfamily. ABCG family. PDR (TC 3.A.1.205) subfamily.</text>
</comment>
<feature type="transmembrane region" description="Helical" evidence="10">
    <location>
        <begin position="524"/>
        <end position="545"/>
    </location>
</feature>
<dbReference type="InterPro" id="IPR043926">
    <property type="entry name" value="ABCG_dom"/>
</dbReference>
<evidence type="ECO:0000256" key="10">
    <source>
        <dbReference type="SAM" id="Phobius"/>
    </source>
</evidence>
<feature type="transmembrane region" description="Helical" evidence="10">
    <location>
        <begin position="1481"/>
        <end position="1502"/>
    </location>
</feature>
<sequence>METFGHVGLKANCTVETGLECTESSFITMEQYKSHLIESGILTKSGRWKIFGFFPGRHITQLELRKLQVESAEDSWYKLPIYDVDDPQFDKSMYMKQVDNLLNQIHDEAPPMNLVFENISVRVPVYTKPAIDTIWCGLKSLGNIPFEIFMRIFIRKTEKELHFILKNISGTLMAGEMLLVLGPPESGKSTFLRLLANHLDRNCESKGQVYYGGEQYSSQIQHRIHFVDQDDYHLASLSVRDTLEFAAKCCIPNYVPFAERLRQDQLKIVSRDLKLSRALDTPLGNNKIRGVSGGEKKRVTIAEMFMGKRASINFLDNITRGLDAAVSFEILKNFRSIADLRKETFVCSMQQLSNEMYFLFDKVLVLDQGNCLFYGKTCDALTYFESIGLKKPDSRSIPEFLCSVSEPAALQSIIMEGWENKVPVSPEEFHTCFSKSPYSHEKETSESTLLHCTESPDSPDRKELEKIYQKSCLQPFSSQVGLLLRRQMKLEAKNKPALVARAVRYIVMGLIMGALFWRRAPTQVGSLIYPSVLFVAIITVGLGSLKTLPEILDSRAVFHKHRSNHFYDPFPFLLSQSLAEIPICFLESLIFSTILYFMVGLNTSDGGRRYGFLVLCMFLLDVTMANLTRFIAFISASIHLAAAFANGFLVLFVVFAGFLIPRKHIGNWWIWLFWLSPFNYILDAVIINQFAGLELYCTENELIPTNNVPLTSRICPLSSGTAYISSFYGAFTSQVWKWLDVVITFGFCFLFFILSLLALKYAKFSYKAYILPERKETRSKSPAVRLMQHDEQLKVEPQDEVRILESTFVEETSSLNALNEFFIHDIPFPRIIFTWKDLSYYVPVSSNKVSTASGDLDKDIYDVNYGLRLLDNIHGYALPGKLIALMGASGAGKTTLLDVLSDRKTQGTILGEIRVNGEPRNKFFRRIAGYIEQQDVHSDHVTVREALEFSARLRQPRQVSEQEKLQSVEKVLDMLQLRDIEHRLIGSSTTQNALMITAEARKRVTIGVELVSRSAVLFLDEPTSGLDSRAAWLVMRAVRKVADTGRTVICTIHQPSMELFEMFDEMLLLESGGEMCYFGPLGIRSQTMIEYFVGYGATPPRDGQNPADWILELVEKNTNDSVRWSQLWKNSLQNQKTIKRLQFYEEAVGGKDSVCVINGTDDSSLDILADDNSKELVDSVAPVHFTHYMASSLSQQVIRITKRSLVEYWRMPEYNLVRLFIGIAVALIAGSACYHIPRNQSGAEIAIGIVFLFTIFSILNVTTAIHPMEHQREVFYKETMNGSYYPFVYWWGTFLQEIPFNLVAVIVYVTIYYFLIGLASNSFGYFILSYLLISFTSIIIGQCIAIYSPNQQVSQLVAPVISSLMLLLTGFLIPKPDIPNYMIWLYWANPFSYAFDSLSSGAWHQQSFYCTPQELYAFPLPSSAQCRTYSDSYLYTNQTTCASYFNSSLTTDQCCLFCRYTDGNQLLSTYGSDFSFYWKDIGALFGFYFGFQLVACLGLQFVRYIGR</sequence>
<comment type="subcellular location">
    <subcellularLocation>
        <location evidence="1">Membrane</location>
        <topology evidence="1">Multi-pass membrane protein</topology>
    </subcellularLocation>
</comment>
<feature type="transmembrane region" description="Helical" evidence="10">
    <location>
        <begin position="1298"/>
        <end position="1316"/>
    </location>
</feature>
<dbReference type="PROSITE" id="PS00211">
    <property type="entry name" value="ABC_TRANSPORTER_1"/>
    <property type="match status" value="1"/>
</dbReference>
<dbReference type="EMBL" id="JANCYU010000029">
    <property type="protein sequence ID" value="KAK4525255.1"/>
    <property type="molecule type" value="Genomic_DNA"/>
</dbReference>
<dbReference type="GO" id="GO:0016887">
    <property type="term" value="F:ATP hydrolysis activity"/>
    <property type="evidence" value="ECO:0007669"/>
    <property type="project" value="InterPro"/>
</dbReference>
<keyword evidence="7" id="KW-0067">ATP-binding</keyword>
<evidence type="ECO:0000259" key="11">
    <source>
        <dbReference type="PROSITE" id="PS50893"/>
    </source>
</evidence>
<protein>
    <recommendedName>
        <fullName evidence="3">Probable ATP-dependent transporter ycf16</fullName>
    </recommendedName>
</protein>
<comment type="caution">
    <text evidence="12">The sequence shown here is derived from an EMBL/GenBank/DDBJ whole genome shotgun (WGS) entry which is preliminary data.</text>
</comment>
<keyword evidence="9 10" id="KW-0472">Membrane</keyword>
<evidence type="ECO:0000256" key="2">
    <source>
        <dbReference type="ARBA" id="ARBA00006012"/>
    </source>
</evidence>
<feature type="transmembrane region" description="Helical" evidence="10">
    <location>
        <begin position="738"/>
        <end position="759"/>
    </location>
</feature>
<dbReference type="SUPFAM" id="SSF52540">
    <property type="entry name" value="P-loop containing nucleoside triphosphate hydrolases"/>
    <property type="match status" value="2"/>
</dbReference>